<comment type="subcellular location">
    <subcellularLocation>
        <location evidence="1">Cytoplasm</location>
    </subcellularLocation>
</comment>
<gene>
    <name evidence="12" type="ORF">THAPS_6953</name>
</gene>
<comment type="similarity">
    <text evidence="2">Belongs to the RNA methyltransferase RsmE family.</text>
</comment>
<dbReference type="CDD" id="cd18084">
    <property type="entry name" value="RsmE-like"/>
    <property type="match status" value="1"/>
</dbReference>
<dbReference type="Gene3D" id="3.40.1280.10">
    <property type="match status" value="1"/>
</dbReference>
<organism evidence="12 13">
    <name type="scientific">Thalassiosira pseudonana</name>
    <name type="common">Marine diatom</name>
    <name type="synonym">Cyclotella nana</name>
    <dbReference type="NCBI Taxonomy" id="35128"/>
    <lineage>
        <taxon>Eukaryota</taxon>
        <taxon>Sar</taxon>
        <taxon>Stramenopiles</taxon>
        <taxon>Ochrophyta</taxon>
        <taxon>Bacillariophyta</taxon>
        <taxon>Coscinodiscophyceae</taxon>
        <taxon>Thalassiosirophycidae</taxon>
        <taxon>Thalassiosirales</taxon>
        <taxon>Thalassiosiraceae</taxon>
        <taxon>Thalassiosira</taxon>
    </lineage>
</organism>
<dbReference type="HOGENOM" id="CLU_932184_0_0_1"/>
<dbReference type="EMBL" id="CP001160">
    <property type="protein sequence ID" value="ACI64890.1"/>
    <property type="molecule type" value="Genomic_DNA"/>
</dbReference>
<keyword evidence="6" id="KW-0489">Methyltransferase</keyword>
<evidence type="ECO:0000256" key="3">
    <source>
        <dbReference type="ARBA" id="ARBA00012328"/>
    </source>
</evidence>
<evidence type="ECO:0000256" key="7">
    <source>
        <dbReference type="ARBA" id="ARBA00022679"/>
    </source>
</evidence>
<evidence type="ECO:0000256" key="6">
    <source>
        <dbReference type="ARBA" id="ARBA00022603"/>
    </source>
</evidence>
<keyword evidence="7" id="KW-0808">Transferase</keyword>
<comment type="catalytic activity">
    <reaction evidence="10">
        <text>uridine(1498) in 16S rRNA + S-adenosyl-L-methionine = N(3)-methyluridine(1498) in 16S rRNA + S-adenosyl-L-homocysteine + H(+)</text>
        <dbReference type="Rhea" id="RHEA:42920"/>
        <dbReference type="Rhea" id="RHEA-COMP:10283"/>
        <dbReference type="Rhea" id="RHEA-COMP:10284"/>
        <dbReference type="ChEBI" id="CHEBI:15378"/>
        <dbReference type="ChEBI" id="CHEBI:57856"/>
        <dbReference type="ChEBI" id="CHEBI:59789"/>
        <dbReference type="ChEBI" id="CHEBI:65315"/>
        <dbReference type="ChEBI" id="CHEBI:74502"/>
        <dbReference type="EC" id="2.1.1.193"/>
    </reaction>
</comment>
<dbReference type="InterPro" id="IPR029028">
    <property type="entry name" value="Alpha/beta_knot_MTases"/>
</dbReference>
<evidence type="ECO:0000259" key="11">
    <source>
        <dbReference type="Pfam" id="PF04452"/>
    </source>
</evidence>
<dbReference type="OMA" id="VINSARW"/>
<dbReference type="InParanoid" id="B5YMY3"/>
<keyword evidence="5" id="KW-0698">rRNA processing</keyword>
<keyword evidence="13" id="KW-1185">Reference proteome</keyword>
<dbReference type="InterPro" id="IPR029026">
    <property type="entry name" value="tRNA_m1G_MTases_N"/>
</dbReference>
<dbReference type="AlphaFoldDB" id="B5YMY3"/>
<dbReference type="Proteomes" id="UP000001449">
    <property type="component" value="Chromosome 7"/>
</dbReference>
<evidence type="ECO:0000256" key="1">
    <source>
        <dbReference type="ARBA" id="ARBA00004496"/>
    </source>
</evidence>
<dbReference type="KEGG" id="tps:THAPS_6953"/>
<name>B5YMY3_THAPS</name>
<comment type="function">
    <text evidence="9">Specifically methylates the N3 position of the uracil ring of uridine 1498 (m3U1498) in 16S rRNA. Acts on the fully assembled 30S ribosomal subunit.</text>
</comment>
<dbReference type="PANTHER" id="PTHR30027:SF3">
    <property type="entry name" value="16S RRNA (URACIL(1498)-N(3))-METHYLTRANSFERASE"/>
    <property type="match status" value="1"/>
</dbReference>
<evidence type="ECO:0000256" key="5">
    <source>
        <dbReference type="ARBA" id="ARBA00022552"/>
    </source>
</evidence>
<evidence type="ECO:0000256" key="10">
    <source>
        <dbReference type="ARBA" id="ARBA00047944"/>
    </source>
</evidence>
<dbReference type="GO" id="GO:0005737">
    <property type="term" value="C:cytoplasm"/>
    <property type="evidence" value="ECO:0007669"/>
    <property type="project" value="UniProtKB-SubCell"/>
</dbReference>
<dbReference type="RefSeq" id="XP_002296173.1">
    <property type="nucleotide sequence ID" value="XM_002296137.1"/>
</dbReference>
<dbReference type="GeneID" id="7444110"/>
<accession>B5YMY3</accession>
<keyword evidence="4" id="KW-0963">Cytoplasm</keyword>
<dbReference type="GO" id="GO:0070042">
    <property type="term" value="F:rRNA (uridine-N3-)-methyltransferase activity"/>
    <property type="evidence" value="ECO:0000318"/>
    <property type="project" value="GO_Central"/>
</dbReference>
<evidence type="ECO:0000256" key="9">
    <source>
        <dbReference type="ARBA" id="ARBA00025699"/>
    </source>
</evidence>
<evidence type="ECO:0000256" key="4">
    <source>
        <dbReference type="ARBA" id="ARBA00022490"/>
    </source>
</evidence>
<reference evidence="12 13" key="1">
    <citation type="journal article" date="2004" name="Science">
        <title>The genome of the diatom Thalassiosira pseudonana: ecology, evolution, and metabolism.</title>
        <authorList>
            <person name="Armbrust E.V."/>
            <person name="Berges J.A."/>
            <person name="Bowler C."/>
            <person name="Green B.R."/>
            <person name="Martinez D."/>
            <person name="Putnam N.H."/>
            <person name="Zhou S."/>
            <person name="Allen A.E."/>
            <person name="Apt K.E."/>
            <person name="Bechner M."/>
            <person name="Brzezinski M.A."/>
            <person name="Chaal B.K."/>
            <person name="Chiovitti A."/>
            <person name="Davis A.K."/>
            <person name="Demarest M.S."/>
            <person name="Detter J.C."/>
            <person name="Glavina T."/>
            <person name="Goodstein D."/>
            <person name="Hadi M.Z."/>
            <person name="Hellsten U."/>
            <person name="Hildebrand M."/>
            <person name="Jenkins B.D."/>
            <person name="Jurka J."/>
            <person name="Kapitonov V.V."/>
            <person name="Kroger N."/>
            <person name="Lau W.W."/>
            <person name="Lane T.W."/>
            <person name="Larimer F.W."/>
            <person name="Lippmeier J.C."/>
            <person name="Lucas S."/>
            <person name="Medina M."/>
            <person name="Montsant A."/>
            <person name="Obornik M."/>
            <person name="Parker M.S."/>
            <person name="Palenik B."/>
            <person name="Pazour G.J."/>
            <person name="Richardson P.M."/>
            <person name="Rynearson T.A."/>
            <person name="Saito M.A."/>
            <person name="Schwartz D.C."/>
            <person name="Thamatrakoln K."/>
            <person name="Valentin K."/>
            <person name="Vardi A."/>
            <person name="Wilkerson F.P."/>
            <person name="Rokhsar D.S."/>
        </authorList>
    </citation>
    <scope>NUCLEOTIDE SEQUENCE [LARGE SCALE GENOMIC DNA]</scope>
    <source>
        <strain evidence="12 13">CCMP1335</strain>
    </source>
</reference>
<dbReference type="Pfam" id="PF04452">
    <property type="entry name" value="Methyltrans_RNA"/>
    <property type="match status" value="1"/>
</dbReference>
<evidence type="ECO:0000256" key="8">
    <source>
        <dbReference type="ARBA" id="ARBA00022691"/>
    </source>
</evidence>
<keyword evidence="8" id="KW-0949">S-adenosyl-L-methionine</keyword>
<proteinExistence type="inferred from homology"/>
<feature type="domain" description="Ribosomal RNA small subunit methyltransferase E methyltransferase" evidence="11">
    <location>
        <begin position="86"/>
        <end position="293"/>
    </location>
</feature>
<dbReference type="PaxDb" id="35128-Thaps6953"/>
<evidence type="ECO:0000313" key="13">
    <source>
        <dbReference type="Proteomes" id="UP000001449"/>
    </source>
</evidence>
<dbReference type="eggNOG" id="ENOG502SA8N">
    <property type="taxonomic scope" value="Eukaryota"/>
</dbReference>
<dbReference type="InterPro" id="IPR046886">
    <property type="entry name" value="RsmE_MTase_dom"/>
</dbReference>
<dbReference type="GO" id="GO:0070475">
    <property type="term" value="P:rRNA base methylation"/>
    <property type="evidence" value="ECO:0000318"/>
    <property type="project" value="GO_Central"/>
</dbReference>
<dbReference type="SUPFAM" id="SSF75217">
    <property type="entry name" value="alpha/beta knot"/>
    <property type="match status" value="1"/>
</dbReference>
<evidence type="ECO:0000313" key="12">
    <source>
        <dbReference type="EMBL" id="ACI64890.1"/>
    </source>
</evidence>
<dbReference type="InterPro" id="IPR006700">
    <property type="entry name" value="RsmE"/>
</dbReference>
<dbReference type="NCBIfam" id="TIGR00046">
    <property type="entry name" value="RsmE family RNA methyltransferase"/>
    <property type="match status" value="1"/>
</dbReference>
<dbReference type="PANTHER" id="PTHR30027">
    <property type="entry name" value="RIBOSOMAL RNA SMALL SUBUNIT METHYLTRANSFERASE E"/>
    <property type="match status" value="1"/>
</dbReference>
<protein>
    <recommendedName>
        <fullName evidence="3">16S rRNA (uracil(1498)-N(3))-methyltransferase</fullName>
        <ecNumber evidence="3">2.1.1.193</ecNumber>
    </recommendedName>
</protein>
<sequence length="299" mass="33846">MRYLKKNKKQKDGRDDMLSEKDCIRVFDGRNGEWLARVRVSPQHQEDVNSIDMGKRTKRKREITSLMAECIVQLSLQTCQDDAPWVLFVPLKKQPRMKLMIEKCTELGVGRMIPVVSDRSAWMVSSNNDDLDVLYGGNSDEENVFDKLELQAIEAAEQCERLSIPIITNEVSLGVQDDEANDRVWSVESLIEEWCRGWEERDVTADKRRLLVCRERGNDGTEGKVLPVIQALYDNPRVAFLVGPEGGWSPEEEAKFDSTCTKYQGKDSPVQCISLGSSVLRAETACMMAVGAWALVHDS</sequence>
<evidence type="ECO:0000256" key="2">
    <source>
        <dbReference type="ARBA" id="ARBA00005528"/>
    </source>
</evidence>
<reference evidence="12 13" key="2">
    <citation type="journal article" date="2008" name="Nature">
        <title>The Phaeodactylum genome reveals the evolutionary history of diatom genomes.</title>
        <authorList>
            <person name="Bowler C."/>
            <person name="Allen A.E."/>
            <person name="Badger J.H."/>
            <person name="Grimwood J."/>
            <person name="Jabbari K."/>
            <person name="Kuo A."/>
            <person name="Maheswari U."/>
            <person name="Martens C."/>
            <person name="Maumus F."/>
            <person name="Otillar R.P."/>
            <person name="Rayko E."/>
            <person name="Salamov A."/>
            <person name="Vandepoele K."/>
            <person name="Beszteri B."/>
            <person name="Gruber A."/>
            <person name="Heijde M."/>
            <person name="Katinka M."/>
            <person name="Mock T."/>
            <person name="Valentin K."/>
            <person name="Verret F."/>
            <person name="Berges J.A."/>
            <person name="Brownlee C."/>
            <person name="Cadoret J.P."/>
            <person name="Chiovitti A."/>
            <person name="Choi C.J."/>
            <person name="Coesel S."/>
            <person name="De Martino A."/>
            <person name="Detter J.C."/>
            <person name="Durkin C."/>
            <person name="Falciatore A."/>
            <person name="Fournet J."/>
            <person name="Haruta M."/>
            <person name="Huysman M.J."/>
            <person name="Jenkins B.D."/>
            <person name="Jiroutova K."/>
            <person name="Jorgensen R.E."/>
            <person name="Joubert Y."/>
            <person name="Kaplan A."/>
            <person name="Kroger N."/>
            <person name="Kroth P.G."/>
            <person name="La Roche J."/>
            <person name="Lindquist E."/>
            <person name="Lommer M."/>
            <person name="Martin-Jezequel V."/>
            <person name="Lopez P.J."/>
            <person name="Lucas S."/>
            <person name="Mangogna M."/>
            <person name="McGinnis K."/>
            <person name="Medlin L.K."/>
            <person name="Montsant A."/>
            <person name="Oudot-Le Secq M.P."/>
            <person name="Napoli C."/>
            <person name="Obornik M."/>
            <person name="Parker M.S."/>
            <person name="Petit J.L."/>
            <person name="Porcel B.M."/>
            <person name="Poulsen N."/>
            <person name="Robison M."/>
            <person name="Rychlewski L."/>
            <person name="Rynearson T.A."/>
            <person name="Schmutz J."/>
            <person name="Shapiro H."/>
            <person name="Siaut M."/>
            <person name="Stanley M."/>
            <person name="Sussman M.R."/>
            <person name="Taylor A.R."/>
            <person name="Vardi A."/>
            <person name="von Dassow P."/>
            <person name="Vyverman W."/>
            <person name="Willis A."/>
            <person name="Wyrwicz L.S."/>
            <person name="Rokhsar D.S."/>
            <person name="Weissenbach J."/>
            <person name="Armbrust E.V."/>
            <person name="Green B.R."/>
            <person name="Van de Peer Y."/>
            <person name="Grigoriev I.V."/>
        </authorList>
    </citation>
    <scope>NUCLEOTIDE SEQUENCE [LARGE SCALE GENOMIC DNA]</scope>
    <source>
        <strain evidence="12 13">CCMP1335</strain>
    </source>
</reference>
<dbReference type="EC" id="2.1.1.193" evidence="3"/>